<evidence type="ECO:0000313" key="3">
    <source>
        <dbReference type="Proteomes" id="UP000823388"/>
    </source>
</evidence>
<accession>A0A8T0Q0S5</accession>
<reference evidence="2" key="1">
    <citation type="submission" date="2020-05" db="EMBL/GenBank/DDBJ databases">
        <title>WGS assembly of Panicum virgatum.</title>
        <authorList>
            <person name="Lovell J.T."/>
            <person name="Jenkins J."/>
            <person name="Shu S."/>
            <person name="Juenger T.E."/>
            <person name="Schmutz J."/>
        </authorList>
    </citation>
    <scope>NUCLEOTIDE SEQUENCE</scope>
    <source>
        <strain evidence="2">AP13</strain>
    </source>
</reference>
<protein>
    <submittedName>
        <fullName evidence="2">Uncharacterized protein</fullName>
    </submittedName>
</protein>
<comment type="caution">
    <text evidence="2">The sequence shown here is derived from an EMBL/GenBank/DDBJ whole genome shotgun (WGS) entry which is preliminary data.</text>
</comment>
<sequence length="185" mass="19711">MAVSRLRCGMPLPYDLRCCRPRRDEVFHCSPCQPTSCQRTPGRLSTHDVVSPAAARRHRVPRPRAPPVTAACRVRAHCLRVAARSATPPPGTLVAAGPPRPDLSPPLCAGPASRRRDLAAARPSGSALPPPGLASPPGAGPASLRRHLAADRPPRPDLAPAALRHQAHTDTTASHGRRSAVWEKR</sequence>
<name>A0A8T0Q0S5_PANVG</name>
<gene>
    <name evidence="2" type="ORF">PVAP13_7NG170817</name>
</gene>
<dbReference type="AlphaFoldDB" id="A0A8T0Q0S5"/>
<feature type="region of interest" description="Disordered" evidence="1">
    <location>
        <begin position="86"/>
        <end position="185"/>
    </location>
</feature>
<dbReference type="Proteomes" id="UP000823388">
    <property type="component" value="Chromosome 7N"/>
</dbReference>
<keyword evidence="3" id="KW-1185">Reference proteome</keyword>
<organism evidence="2 3">
    <name type="scientific">Panicum virgatum</name>
    <name type="common">Blackwell switchgrass</name>
    <dbReference type="NCBI Taxonomy" id="38727"/>
    <lineage>
        <taxon>Eukaryota</taxon>
        <taxon>Viridiplantae</taxon>
        <taxon>Streptophyta</taxon>
        <taxon>Embryophyta</taxon>
        <taxon>Tracheophyta</taxon>
        <taxon>Spermatophyta</taxon>
        <taxon>Magnoliopsida</taxon>
        <taxon>Liliopsida</taxon>
        <taxon>Poales</taxon>
        <taxon>Poaceae</taxon>
        <taxon>PACMAD clade</taxon>
        <taxon>Panicoideae</taxon>
        <taxon>Panicodae</taxon>
        <taxon>Paniceae</taxon>
        <taxon>Panicinae</taxon>
        <taxon>Panicum</taxon>
        <taxon>Panicum sect. Hiantes</taxon>
    </lineage>
</organism>
<proteinExistence type="predicted"/>
<dbReference type="EMBL" id="CM029050">
    <property type="protein sequence ID" value="KAG2566189.1"/>
    <property type="molecule type" value="Genomic_DNA"/>
</dbReference>
<evidence type="ECO:0000313" key="2">
    <source>
        <dbReference type="EMBL" id="KAG2566189.1"/>
    </source>
</evidence>
<evidence type="ECO:0000256" key="1">
    <source>
        <dbReference type="SAM" id="MobiDB-lite"/>
    </source>
</evidence>